<protein>
    <submittedName>
        <fullName evidence="1">(Mediterranean fruit fly) hypothetical protein</fullName>
    </submittedName>
</protein>
<comment type="caution">
    <text evidence="1">The sequence shown here is derived from an EMBL/GenBank/DDBJ whole genome shotgun (WGS) entry which is preliminary data.</text>
</comment>
<reference evidence="1" key="1">
    <citation type="submission" date="2020-11" db="EMBL/GenBank/DDBJ databases">
        <authorList>
            <person name="Whitehead M."/>
        </authorList>
    </citation>
    <scope>NUCLEOTIDE SEQUENCE</scope>
    <source>
        <strain evidence="1">EGII</strain>
    </source>
</reference>
<evidence type="ECO:0000313" key="2">
    <source>
        <dbReference type="Proteomes" id="UP000606786"/>
    </source>
</evidence>
<dbReference type="Proteomes" id="UP000606786">
    <property type="component" value="Unassembled WGS sequence"/>
</dbReference>
<proteinExistence type="predicted"/>
<dbReference type="EMBL" id="CAJHJT010000012">
    <property type="protein sequence ID" value="CAD6999029.1"/>
    <property type="molecule type" value="Genomic_DNA"/>
</dbReference>
<organism evidence="1 2">
    <name type="scientific">Ceratitis capitata</name>
    <name type="common">Mediterranean fruit fly</name>
    <name type="synonym">Tephritis capitata</name>
    <dbReference type="NCBI Taxonomy" id="7213"/>
    <lineage>
        <taxon>Eukaryota</taxon>
        <taxon>Metazoa</taxon>
        <taxon>Ecdysozoa</taxon>
        <taxon>Arthropoda</taxon>
        <taxon>Hexapoda</taxon>
        <taxon>Insecta</taxon>
        <taxon>Pterygota</taxon>
        <taxon>Neoptera</taxon>
        <taxon>Endopterygota</taxon>
        <taxon>Diptera</taxon>
        <taxon>Brachycera</taxon>
        <taxon>Muscomorpha</taxon>
        <taxon>Tephritoidea</taxon>
        <taxon>Tephritidae</taxon>
        <taxon>Ceratitis</taxon>
        <taxon>Ceratitis</taxon>
    </lineage>
</organism>
<dbReference type="AlphaFoldDB" id="A0A811UJ43"/>
<sequence>MQDIHIITQRNICTSVLPVCSSSQPAPCQRWATQFFTNTKVTNFLDAAIIQVKQTTSCRPAQAQREQQHRIQLA</sequence>
<accession>A0A811UJ43</accession>
<name>A0A811UJ43_CERCA</name>
<evidence type="ECO:0000313" key="1">
    <source>
        <dbReference type="EMBL" id="CAD6999029.1"/>
    </source>
</evidence>
<gene>
    <name evidence="1" type="ORF">CCAP1982_LOCUS7576</name>
</gene>
<keyword evidence="2" id="KW-1185">Reference proteome</keyword>